<dbReference type="Gene3D" id="2.30.110.10">
    <property type="entry name" value="Electron Transport, Fmn-binding Protein, Chain A"/>
    <property type="match status" value="1"/>
</dbReference>
<gene>
    <name evidence="1" type="ORF">CJ199_13120</name>
</gene>
<dbReference type="InterPro" id="IPR012349">
    <property type="entry name" value="Split_barrel_FMN-bd"/>
</dbReference>
<protein>
    <submittedName>
        <fullName evidence="1">Pyridoxamine 5'-phosphate oxidase</fullName>
    </submittedName>
</protein>
<sequence length="67" mass="7572">MIDIPDSLAELAQQRIEYGADDLDHLEKTPFEQFAAWYDYAHDHLREPNAMVVATADDTGPTARLVL</sequence>
<dbReference type="EMBL" id="PNHK01000222">
    <property type="protein sequence ID" value="PMD04253.1"/>
    <property type="molecule type" value="Genomic_DNA"/>
</dbReference>
<comment type="caution">
    <text evidence="1">The sequence shown here is derived from an EMBL/GenBank/DDBJ whole genome shotgun (WGS) entry which is preliminary data.</text>
</comment>
<reference evidence="1 2" key="1">
    <citation type="submission" date="2017-09" db="EMBL/GenBank/DDBJ databases">
        <title>Bacterial strain isolated from the female urinary microbiota.</title>
        <authorList>
            <person name="Thomas-White K."/>
            <person name="Kumar N."/>
            <person name="Forster S."/>
            <person name="Putonti C."/>
            <person name="Lawley T."/>
            <person name="Wolfe A.J."/>
        </authorList>
    </citation>
    <scope>NUCLEOTIDE SEQUENCE [LARGE SCALE GENOMIC DNA]</scope>
    <source>
        <strain evidence="1 2">UMB1301</strain>
    </source>
</reference>
<name>A0A2N6VJP7_9MICO</name>
<dbReference type="SUPFAM" id="SSF50475">
    <property type="entry name" value="FMN-binding split barrel"/>
    <property type="match status" value="1"/>
</dbReference>
<accession>A0A2N6VJP7</accession>
<evidence type="ECO:0000313" key="2">
    <source>
        <dbReference type="Proteomes" id="UP000235598"/>
    </source>
</evidence>
<organism evidence="1 2">
    <name type="scientific">Brevibacterium paucivorans</name>
    <dbReference type="NCBI Taxonomy" id="170994"/>
    <lineage>
        <taxon>Bacteria</taxon>
        <taxon>Bacillati</taxon>
        <taxon>Actinomycetota</taxon>
        <taxon>Actinomycetes</taxon>
        <taxon>Micrococcales</taxon>
        <taxon>Brevibacteriaceae</taxon>
        <taxon>Brevibacterium</taxon>
    </lineage>
</organism>
<dbReference type="Proteomes" id="UP000235598">
    <property type="component" value="Unassembled WGS sequence"/>
</dbReference>
<proteinExistence type="predicted"/>
<feature type="non-terminal residue" evidence="1">
    <location>
        <position position="67"/>
    </location>
</feature>
<dbReference type="AlphaFoldDB" id="A0A2N6VJP7"/>
<evidence type="ECO:0000313" key="1">
    <source>
        <dbReference type="EMBL" id="PMD04253.1"/>
    </source>
</evidence>